<evidence type="ECO:0000313" key="3">
    <source>
        <dbReference type="Proteomes" id="UP001154282"/>
    </source>
</evidence>
<protein>
    <submittedName>
        <fullName evidence="2">Uncharacterized protein</fullName>
    </submittedName>
</protein>
<gene>
    <name evidence="2" type="ORF">LITE_LOCUS256</name>
</gene>
<evidence type="ECO:0000313" key="2">
    <source>
        <dbReference type="EMBL" id="CAI0374568.1"/>
    </source>
</evidence>
<accession>A0AAV0GQA8</accession>
<feature type="non-terminal residue" evidence="2">
    <location>
        <position position="133"/>
    </location>
</feature>
<dbReference type="AlphaFoldDB" id="A0AAV0GQA8"/>
<evidence type="ECO:0000256" key="1">
    <source>
        <dbReference type="SAM" id="Phobius"/>
    </source>
</evidence>
<dbReference type="EMBL" id="CAMGYJ010000002">
    <property type="protein sequence ID" value="CAI0374568.1"/>
    <property type="molecule type" value="Genomic_DNA"/>
</dbReference>
<feature type="transmembrane region" description="Helical" evidence="1">
    <location>
        <begin position="97"/>
        <end position="123"/>
    </location>
</feature>
<reference evidence="2" key="1">
    <citation type="submission" date="2022-08" db="EMBL/GenBank/DDBJ databases">
        <authorList>
            <person name="Gutierrez-Valencia J."/>
        </authorList>
    </citation>
    <scope>NUCLEOTIDE SEQUENCE</scope>
</reference>
<organism evidence="2 3">
    <name type="scientific">Linum tenue</name>
    <dbReference type="NCBI Taxonomy" id="586396"/>
    <lineage>
        <taxon>Eukaryota</taxon>
        <taxon>Viridiplantae</taxon>
        <taxon>Streptophyta</taxon>
        <taxon>Embryophyta</taxon>
        <taxon>Tracheophyta</taxon>
        <taxon>Spermatophyta</taxon>
        <taxon>Magnoliopsida</taxon>
        <taxon>eudicotyledons</taxon>
        <taxon>Gunneridae</taxon>
        <taxon>Pentapetalae</taxon>
        <taxon>rosids</taxon>
        <taxon>fabids</taxon>
        <taxon>Malpighiales</taxon>
        <taxon>Linaceae</taxon>
        <taxon>Linum</taxon>
    </lineage>
</organism>
<sequence>MNSELQPIARVHGCLGKEQLLSNRSWRAAFHGGGRGGGGGAIIIIDNNHLRSGRAALRQGRGGSDLLSREQGVTENSTRGYNRIATGGIHKHIFDTLVGLLVVLQSFFCIPGSLLSPLLSIYFNIHHLLRRRR</sequence>
<proteinExistence type="predicted"/>
<keyword evidence="3" id="KW-1185">Reference proteome</keyword>
<dbReference type="Proteomes" id="UP001154282">
    <property type="component" value="Unassembled WGS sequence"/>
</dbReference>
<keyword evidence="1" id="KW-0472">Membrane</keyword>
<comment type="caution">
    <text evidence="2">The sequence shown here is derived from an EMBL/GenBank/DDBJ whole genome shotgun (WGS) entry which is preliminary data.</text>
</comment>
<keyword evidence="1" id="KW-0812">Transmembrane</keyword>
<keyword evidence="1" id="KW-1133">Transmembrane helix</keyword>
<name>A0AAV0GQA8_9ROSI</name>